<dbReference type="SUPFAM" id="SSF52540">
    <property type="entry name" value="P-loop containing nucleoside triphosphate hydrolases"/>
    <property type="match status" value="1"/>
</dbReference>
<evidence type="ECO:0000259" key="3">
    <source>
        <dbReference type="PROSITE" id="PS50893"/>
    </source>
</evidence>
<reference evidence="4" key="1">
    <citation type="journal article" date="2020" name="mSystems">
        <title>Genome- and Community-Level Interaction Insights into Carbon Utilization and Element Cycling Functions of Hydrothermarchaeota in Hydrothermal Sediment.</title>
        <authorList>
            <person name="Zhou Z."/>
            <person name="Liu Y."/>
            <person name="Xu W."/>
            <person name="Pan J."/>
            <person name="Luo Z.H."/>
            <person name="Li M."/>
        </authorList>
    </citation>
    <scope>NUCLEOTIDE SEQUENCE [LARGE SCALE GENOMIC DNA]</scope>
    <source>
        <strain evidence="4">SpSt-258</strain>
    </source>
</reference>
<name>A0A7V0Z5T0_UNCW3</name>
<evidence type="ECO:0000256" key="2">
    <source>
        <dbReference type="ARBA" id="ARBA00022840"/>
    </source>
</evidence>
<dbReference type="InterPro" id="IPR003439">
    <property type="entry name" value="ABC_transporter-like_ATP-bd"/>
</dbReference>
<proteinExistence type="predicted"/>
<dbReference type="Pfam" id="PF00005">
    <property type="entry name" value="ABC_tran"/>
    <property type="match status" value="1"/>
</dbReference>
<gene>
    <name evidence="4" type="ORF">ENP86_06505</name>
</gene>
<dbReference type="Gene3D" id="3.40.50.300">
    <property type="entry name" value="P-loop containing nucleotide triphosphate hydrolases"/>
    <property type="match status" value="1"/>
</dbReference>
<dbReference type="AlphaFoldDB" id="A0A7V0Z5T0"/>
<accession>A0A7V0Z5T0</accession>
<protein>
    <submittedName>
        <fullName evidence="4">ABC transporter ATP-binding protein</fullName>
    </submittedName>
</protein>
<keyword evidence="1" id="KW-0547">Nucleotide-binding</keyword>
<feature type="domain" description="ABC transporter" evidence="3">
    <location>
        <begin position="12"/>
        <end position="241"/>
    </location>
</feature>
<evidence type="ECO:0000313" key="4">
    <source>
        <dbReference type="EMBL" id="HDY59186.1"/>
    </source>
</evidence>
<dbReference type="GO" id="GO:0016887">
    <property type="term" value="F:ATP hydrolysis activity"/>
    <property type="evidence" value="ECO:0007669"/>
    <property type="project" value="InterPro"/>
</dbReference>
<keyword evidence="2 4" id="KW-0067">ATP-binding</keyword>
<dbReference type="CDD" id="cd03230">
    <property type="entry name" value="ABC_DR_subfamily_A"/>
    <property type="match status" value="1"/>
</dbReference>
<dbReference type="InterPro" id="IPR027417">
    <property type="entry name" value="P-loop_NTPase"/>
</dbReference>
<dbReference type="InterPro" id="IPR003593">
    <property type="entry name" value="AAA+_ATPase"/>
</dbReference>
<sequence length="251" mass="28900">MRRQGSLRKTVVEVKKVSKRIKENFVLKDIDLTIYENEIFGIIGPDGAGKTTLLRVLSGVLLPDSGEVSILNNDILKNPELIKDKIGVVPQNFSLYGDLTVNENLEFFAKMYNVDRDKFEKRRSRLLEITNLKQFLNRRAQHLSGGMQKKLAVTISIIHIPDLLILDEPTTGIDPLSRRELWDFFYELLGENITIIISTPYIDEMERCTKIGFFYNGRLLIVDEPENILSKYPGKNFEEIFALLINKYESD</sequence>
<comment type="caution">
    <text evidence="4">The sequence shown here is derived from an EMBL/GenBank/DDBJ whole genome shotgun (WGS) entry which is preliminary data.</text>
</comment>
<organism evidence="4">
    <name type="scientific">candidate division WOR-3 bacterium</name>
    <dbReference type="NCBI Taxonomy" id="2052148"/>
    <lineage>
        <taxon>Bacteria</taxon>
        <taxon>Bacteria division WOR-3</taxon>
    </lineage>
</organism>
<dbReference type="PROSITE" id="PS50893">
    <property type="entry name" value="ABC_TRANSPORTER_2"/>
    <property type="match status" value="1"/>
</dbReference>
<dbReference type="SMART" id="SM00382">
    <property type="entry name" value="AAA"/>
    <property type="match status" value="1"/>
</dbReference>
<evidence type="ECO:0000256" key="1">
    <source>
        <dbReference type="ARBA" id="ARBA00022741"/>
    </source>
</evidence>
<dbReference type="PANTHER" id="PTHR43038:SF7">
    <property type="entry name" value="ABC TRANSPORT SYSTEM ATP-BINDING PROTEIN"/>
    <property type="match status" value="1"/>
</dbReference>
<dbReference type="GO" id="GO:0005524">
    <property type="term" value="F:ATP binding"/>
    <property type="evidence" value="ECO:0007669"/>
    <property type="project" value="UniProtKB-KW"/>
</dbReference>
<dbReference type="EMBL" id="DSKY01000015">
    <property type="protein sequence ID" value="HDY59186.1"/>
    <property type="molecule type" value="Genomic_DNA"/>
</dbReference>
<dbReference type="PANTHER" id="PTHR43038">
    <property type="entry name" value="ATP-BINDING CASSETTE, SUB-FAMILY H, MEMBER 1"/>
    <property type="match status" value="1"/>
</dbReference>